<dbReference type="GO" id="GO:0140359">
    <property type="term" value="F:ABC-type transporter activity"/>
    <property type="evidence" value="ECO:0007669"/>
    <property type="project" value="InterPro"/>
</dbReference>
<dbReference type="PANTHER" id="PTHR48041:SF139">
    <property type="entry name" value="PROTEIN SCARLET"/>
    <property type="match status" value="1"/>
</dbReference>
<feature type="compositionally biased region" description="Basic and acidic residues" evidence="6">
    <location>
        <begin position="1123"/>
        <end position="1137"/>
    </location>
</feature>
<evidence type="ECO:0000313" key="9">
    <source>
        <dbReference type="EMBL" id="GMF50967.1"/>
    </source>
</evidence>
<evidence type="ECO:0000256" key="1">
    <source>
        <dbReference type="ARBA" id="ARBA00004141"/>
    </source>
</evidence>
<feature type="region of interest" description="Disordered" evidence="6">
    <location>
        <begin position="1360"/>
        <end position="1424"/>
    </location>
</feature>
<feature type="transmembrane region" description="Helical" evidence="7">
    <location>
        <begin position="3120"/>
        <end position="3141"/>
    </location>
</feature>
<dbReference type="Proteomes" id="UP001165121">
    <property type="component" value="Unassembled WGS sequence"/>
</dbReference>
<feature type="region of interest" description="Disordered" evidence="6">
    <location>
        <begin position="1288"/>
        <end position="1338"/>
    </location>
</feature>
<dbReference type="PANTHER" id="PTHR48041">
    <property type="entry name" value="ABC TRANSPORTER G FAMILY MEMBER 28"/>
    <property type="match status" value="1"/>
</dbReference>
<dbReference type="GO" id="GO:0016020">
    <property type="term" value="C:membrane"/>
    <property type="evidence" value="ECO:0007669"/>
    <property type="project" value="UniProtKB-SubCell"/>
</dbReference>
<feature type="transmembrane region" description="Helical" evidence="7">
    <location>
        <begin position="2320"/>
        <end position="2340"/>
    </location>
</feature>
<keyword evidence="5 7" id="KW-0472">Membrane</keyword>
<feature type="transmembrane region" description="Helical" evidence="7">
    <location>
        <begin position="2206"/>
        <end position="2228"/>
    </location>
</feature>
<keyword evidence="10" id="KW-1185">Reference proteome</keyword>
<evidence type="ECO:0000259" key="8">
    <source>
        <dbReference type="PROSITE" id="PS50893"/>
    </source>
</evidence>
<dbReference type="Gene3D" id="3.40.50.300">
    <property type="entry name" value="P-loop containing nucleotide triphosphate hydrolases"/>
    <property type="match status" value="2"/>
</dbReference>
<feature type="compositionally biased region" description="Basic and acidic residues" evidence="6">
    <location>
        <begin position="1"/>
        <end position="11"/>
    </location>
</feature>
<evidence type="ECO:0000256" key="4">
    <source>
        <dbReference type="ARBA" id="ARBA00022989"/>
    </source>
</evidence>
<dbReference type="InterPro" id="IPR043926">
    <property type="entry name" value="ABCG_dom"/>
</dbReference>
<keyword evidence="2" id="KW-0813">Transport</keyword>
<feature type="transmembrane region" description="Helical" evidence="7">
    <location>
        <begin position="3004"/>
        <end position="3024"/>
    </location>
</feature>
<reference evidence="9" key="1">
    <citation type="submission" date="2023-04" db="EMBL/GenBank/DDBJ databases">
        <title>Phytophthora fragariaefolia NBRC 109709.</title>
        <authorList>
            <person name="Ichikawa N."/>
            <person name="Sato H."/>
            <person name="Tonouchi N."/>
        </authorList>
    </citation>
    <scope>NUCLEOTIDE SEQUENCE</scope>
    <source>
        <strain evidence="9">NBRC 109709</strain>
    </source>
</reference>
<dbReference type="InterPro" id="IPR027417">
    <property type="entry name" value="P-loop_NTPase"/>
</dbReference>
<feature type="domain" description="ABC transporter" evidence="8">
    <location>
        <begin position="2528"/>
        <end position="2774"/>
    </location>
</feature>
<feature type="transmembrane region" description="Helical" evidence="7">
    <location>
        <begin position="2934"/>
        <end position="2961"/>
    </location>
</feature>
<evidence type="ECO:0000256" key="7">
    <source>
        <dbReference type="SAM" id="Phobius"/>
    </source>
</evidence>
<dbReference type="InterPro" id="IPR013525">
    <property type="entry name" value="ABC2_TM"/>
</dbReference>
<feature type="transmembrane region" description="Helical" evidence="7">
    <location>
        <begin position="2171"/>
        <end position="2194"/>
    </location>
</feature>
<feature type="transmembrane region" description="Helical" evidence="7">
    <location>
        <begin position="2973"/>
        <end position="2997"/>
    </location>
</feature>
<feature type="compositionally biased region" description="Low complexity" evidence="6">
    <location>
        <begin position="304"/>
        <end position="319"/>
    </location>
</feature>
<organism evidence="9 10">
    <name type="scientific">Phytophthora fragariaefolia</name>
    <dbReference type="NCBI Taxonomy" id="1490495"/>
    <lineage>
        <taxon>Eukaryota</taxon>
        <taxon>Sar</taxon>
        <taxon>Stramenopiles</taxon>
        <taxon>Oomycota</taxon>
        <taxon>Peronosporomycetes</taxon>
        <taxon>Peronosporales</taxon>
        <taxon>Peronosporaceae</taxon>
        <taxon>Phytophthora</taxon>
    </lineage>
</organism>
<feature type="region of interest" description="Disordered" evidence="6">
    <location>
        <begin position="490"/>
        <end position="523"/>
    </location>
</feature>
<feature type="region of interest" description="Disordered" evidence="6">
    <location>
        <begin position="692"/>
        <end position="716"/>
    </location>
</feature>
<dbReference type="Pfam" id="PF00005">
    <property type="entry name" value="ABC_tran"/>
    <property type="match status" value="2"/>
</dbReference>
<name>A0A9W6Y3D8_9STRA</name>
<keyword evidence="3 7" id="KW-0812">Transmembrane</keyword>
<dbReference type="GO" id="GO:0005524">
    <property type="term" value="F:ATP binding"/>
    <property type="evidence" value="ECO:0007669"/>
    <property type="project" value="InterPro"/>
</dbReference>
<dbReference type="EMBL" id="BSXT01002796">
    <property type="protein sequence ID" value="GMF50967.1"/>
    <property type="molecule type" value="Genomic_DNA"/>
</dbReference>
<feature type="compositionally biased region" description="Polar residues" evidence="6">
    <location>
        <begin position="93"/>
        <end position="117"/>
    </location>
</feature>
<comment type="subcellular location">
    <subcellularLocation>
        <location evidence="1">Membrane</location>
        <topology evidence="1">Multi-pass membrane protein</topology>
    </subcellularLocation>
</comment>
<comment type="caution">
    <text evidence="9">The sequence shown here is derived from an EMBL/GenBank/DDBJ whole genome shotgun (WGS) entry which is preliminary data.</text>
</comment>
<proteinExistence type="predicted"/>
<protein>
    <submittedName>
        <fullName evidence="9">Unnamed protein product</fullName>
    </submittedName>
</protein>
<feature type="region of interest" description="Disordered" evidence="6">
    <location>
        <begin position="1677"/>
        <end position="1719"/>
    </location>
</feature>
<feature type="compositionally biased region" description="Polar residues" evidence="6">
    <location>
        <begin position="1072"/>
        <end position="1086"/>
    </location>
</feature>
<dbReference type="InterPro" id="IPR003439">
    <property type="entry name" value="ABC_transporter-like_ATP-bd"/>
</dbReference>
<dbReference type="InterPro" id="IPR050352">
    <property type="entry name" value="ABCG_transporters"/>
</dbReference>
<feature type="transmembrane region" description="Helical" evidence="7">
    <location>
        <begin position="2287"/>
        <end position="2313"/>
    </location>
</feature>
<feature type="compositionally biased region" description="Low complexity" evidence="6">
    <location>
        <begin position="693"/>
        <end position="705"/>
    </location>
</feature>
<evidence type="ECO:0000256" key="5">
    <source>
        <dbReference type="ARBA" id="ARBA00023136"/>
    </source>
</evidence>
<feature type="region of interest" description="Disordered" evidence="6">
    <location>
        <begin position="1449"/>
        <end position="1644"/>
    </location>
</feature>
<feature type="compositionally biased region" description="Basic and acidic residues" evidence="6">
    <location>
        <begin position="1624"/>
        <end position="1634"/>
    </location>
</feature>
<feature type="region of interest" description="Disordered" evidence="6">
    <location>
        <begin position="896"/>
        <end position="1144"/>
    </location>
</feature>
<feature type="compositionally biased region" description="Polar residues" evidence="6">
    <location>
        <begin position="823"/>
        <end position="836"/>
    </location>
</feature>
<feature type="region of interest" description="Disordered" evidence="6">
    <location>
        <begin position="1"/>
        <end position="40"/>
    </location>
</feature>
<feature type="transmembrane region" description="Helical" evidence="7">
    <location>
        <begin position="2858"/>
        <end position="2880"/>
    </location>
</feature>
<feature type="compositionally biased region" description="Low complexity" evidence="6">
    <location>
        <begin position="1485"/>
        <end position="1495"/>
    </location>
</feature>
<feature type="transmembrane region" description="Helical" evidence="7">
    <location>
        <begin position="2892"/>
        <end position="2913"/>
    </location>
</feature>
<evidence type="ECO:0000256" key="6">
    <source>
        <dbReference type="SAM" id="MobiDB-lite"/>
    </source>
</evidence>
<feature type="compositionally biased region" description="Basic and acidic residues" evidence="6">
    <location>
        <begin position="1683"/>
        <end position="1699"/>
    </location>
</feature>
<dbReference type="Pfam" id="PF19055">
    <property type="entry name" value="ABC2_membrane_7"/>
    <property type="match status" value="2"/>
</dbReference>
<feature type="compositionally biased region" description="Basic and acidic residues" evidence="6">
    <location>
        <begin position="1305"/>
        <end position="1314"/>
    </location>
</feature>
<feature type="compositionally biased region" description="Polar residues" evidence="6">
    <location>
        <begin position="916"/>
        <end position="933"/>
    </location>
</feature>
<feature type="region of interest" description="Disordered" evidence="6">
    <location>
        <begin position="811"/>
        <end position="870"/>
    </location>
</feature>
<feature type="region of interest" description="Disordered" evidence="6">
    <location>
        <begin position="758"/>
        <end position="778"/>
    </location>
</feature>
<gene>
    <name evidence="9" type="ORF">Pfra01_002047000</name>
</gene>
<accession>A0A9W6Y3D8</accession>
<feature type="domain" description="ABC transporter" evidence="8">
    <location>
        <begin position="1839"/>
        <end position="2079"/>
    </location>
</feature>
<keyword evidence="4 7" id="KW-1133">Transmembrane helix</keyword>
<sequence>MADPNHMHDDNPPQTGRSVLLKRNPHLRDGCATSSPSGFGALGTRQFLQKQLMTPGSATSASSFEEGASIDGFSDAGTPASVNASLHVKTEPTETATHFVTRSVTKQPTKRLSSPSRESLARRLMGTSTEVHGMLPDEQSVSKVEMMEQQEHELPPTGMLSSLVVKTVPTISVKGDTSTAAVPLSPRSAKMTRRIVASPRKTMRRVVVRRTGADGKVHEEVQYVNADGQVVKGGNFFNAEAGDTEEAVTTSSSGKTTITKRISTPVKTLRRVVVRRTGADGQAHEEVQFVDADGNVVESEGAASSTTVTSRSTTSTPLRSSITRRIVTPGKLTRRILRRTGADGQVHEQVQYLDVDGNVVQTEGDDSAAVGRNTSTSSASNTVVTRRTVTPGKTIRRVLVRRTGADGHVNEEVQFMDADGNVVQSDGSELVRTSSFSSVAGNDAPGSSSGRTIVTRRVVSPGQLKRVVIRRRGADGEVHEEVQYVDADGNVVPTEGSDLAKSGSFTTEETITHEDSSDAPGRRKVTRRVIRRMLVRKDGSRVAVDQYVDADGQVIESEGGSLVSVGSFTGSVSSVTSDNSTGTSSRRTVTRRVVASPGKIVRRTVVHKAGSSSGAESEDDAQFVEGEGVDLASSGSFTRTVTTQSTPGRRIITRRVVNPQRVVRRMVVRKGTAGSSAEAEADDLEIDAEFVHTEGSGSSDESVGGSSRGGSTRGAYSVSERIVIPGSEKRRVVSRTVVSSNQPMDEVESVITEIKATPNEKSATDVSVSNQSEATTPTRIGVTVVTEPQEGSTSPEATKKIGLTPGVIWDYFTKDEDEEKPASSLQQPADDNQAAESSDEDKAPIPTNEADSHPTTKTVTSAKTVVVDDEDDELKIAPVAVAATAAGAAIVASTIVDDNQSPDEEVKVPAPEEGAFSSSVNEPMENVTKTNKAPTMDDEKPHTTGGFWGFFGKSEDNQVEASSSDNEKPKSPKQPADKQISSVVTEHSATTTEPEADKDQQQAPEAEDDEFVTPEATYDVEAVPEADASEPTGVTDTAQIAGPVESDVTSDHNEEIPVEGTPVPVVLGEAVSTESVEATEEISSPSEADVLPSASKPTTTKTTPVEETSHEPRQSDFWGFFGKSDEPKPTSDQDKAAPVDGVATSSSTIVELAEGSNDMPIEDQKIAQETKPHLCVDEEAPVGDADNTTTVVVPAAAEGTASFVQLSAAEIEVPTLNDEFTESPRESLVVPAVTGATAGVITAASLTNSDGPTEKPHEVSAANTEAVDAAPEVESAPTVVVTTATKTETVEEESQGGFWGFFGKSDAKKPRKSDASPTEVQSDETEKVEESTTVSALPIAPVYPSSTITTSRTVDEAHGEVPVAQEGEVENPATTTFGEVKASDDSDEEKEPVTAVVDGYGAVVDVPEPKPETEAATSPDADDNALQTAAFVGAAGVATAVVMNALNPKELDSKPAAHTPTSESGEVPIEEECTAPSNVAAPDNSSPTVTTTQTTTEEDSESPPKAPHRKTGRSIWSFWGGDKPKSPLTEDEKTDKEEERGVDSAAAPVVTKEQPSTTEVGHAPVPSAGEARQFWHQQDQQNPTQLSFAAAEGARYGPESKFEPMQPADKFRSPVARSQGADVENSRGEERDQPTDAAVAGGTVVTSVTTTTVVEEEEFESARTSVPADAVDIAVVTDSQQPVERESVEREEPKGDKPARAGRFWGFLGKKDTPEEPAAIYAESSDIERGDAGSSNQEEQTAAVAAVVQVEAIRRSASVNSTPTNVGGAVVQTGKQQVRDSERRTTVLIDGAEPDIELDEHYVEIASPRPSPSHLEEGAWAVKPCSLAWSNLRLDCKSWKTAPVGTSPSGSNEIVLDDVSGSLKAGEFLVITGPSKDESLALLSCLAGYEDAMEGNVTVNGRQWNEKMNRYIAYVMREDLFYETLTVHEHLLIQAKLRMRRTHANEMCLERVERVIEDMGLSDCRDKLIGGGISLRGISRGERKLLALATALLTNPSILLVEEPTDGLDTFSAETIVAKLRWLAFEKGLTVAVTLHHPSSHFYGLFDVLYLVADASCVYDGKAAECVAYFSTIGFQCPEYMSPMDYFMLQMVVGDRASDVEGVARVEMLKREWANRNAAVYADNAARAAAASEDTVVDDYDQKNRYYHMGCCGQLWLLWARHVRRLSRYGCVFWWHLLAALLIGVVFGLVYLQLDLDDQKGIQNFAGTFFYIVVVQMLFIAYRTFVFMPRETAIALRERQEYRGGWYHLLCWYFTKIIAELPALIILSIAMFAPVFLLVGIGHGFKVYIYMQIVMWLAGWAAIGLGFLTLGVLRHVTLALIVYAVLLVLFVAFGGLLINVTDIPDWLVWLHYISPVKYGFEAMMKIFWKRVDSIHCDWTLEGCVALTGDGVLKYYSMDNRSALGDSLILFAICFALFFFAFWFLLTLASKRVSGLQWRYDWSFKGALGSAQQRIANATMSEKQAVTRNTVQRVVERKSQHSSSTAMEKSAAAEAENYYIRVETPRVVAHGVCDAPAITLGWSSLCLKAKNDKTMKIDGETQHQQYLLSDASGSAKCGELVLVTGPSDESNVALLESLGGLQNRLKGKVTLNGVVSGAQKVAEGAAYVARDDMFYETLTVEEHLEFQAQLIVGKSSAGCGLGCGASGGELEAERVGMVLDELELTSKRHMLIRYLSVADAKMLAIATALLTNPSILLVEEPTCGMDFYSSQRVVLKLRQLAREGRTVVVTIAHPSSHLYALFDVLYLLAGGATVYHGKVREAVPYFASLGYQCPQYMSPVDYFIRQVSARGNDNETNGGQVTLFKEAWSTRYSELCLADNGDAQEDQGSVGGSRRRVGCCGQLLLLFQRHVLRLARYRVVFGWHAFWMIVLGVIFGLIFLQLDLDDQQDIQNWAGAFFFIIVLQMLVIAYRTFVFLPREMAIVEREHRSGRYYMICWYLTKVLTEIPAMMVLSILLFVPAYLLIGIGHGFKLYFFMQLVMWLVVWSAAGMTTLLLGLFRRVRVALIVYMLLLILFVDFGGLLINVDDVPDYLIWLHYISPVKYGYEALMKLFWGRIAFLACGGGDGSGSGSVAFDTVGSDYSFSQSGSGSFTDDDGCIAHSGDDVLSHYSMDSRDARSDSLILLELTVLYFFIGYAFLSLRWRRYKTRQQRHPVE</sequence>
<feature type="compositionally biased region" description="Low complexity" evidence="6">
    <location>
        <begin position="1095"/>
        <end position="1106"/>
    </location>
</feature>
<dbReference type="SUPFAM" id="SSF52540">
    <property type="entry name" value="P-loop containing nucleoside triphosphate hydrolases"/>
    <property type="match status" value="2"/>
</dbReference>
<feature type="compositionally biased region" description="Polar residues" evidence="6">
    <location>
        <begin position="1575"/>
        <end position="1587"/>
    </location>
</feature>
<feature type="compositionally biased region" description="Low complexity" evidence="6">
    <location>
        <begin position="1393"/>
        <end position="1406"/>
    </location>
</feature>
<feature type="compositionally biased region" description="Polar residues" evidence="6">
    <location>
        <begin position="759"/>
        <end position="778"/>
    </location>
</feature>
<evidence type="ECO:0000256" key="3">
    <source>
        <dbReference type="ARBA" id="ARBA00022692"/>
    </source>
</evidence>
<dbReference type="PROSITE" id="PS50893">
    <property type="entry name" value="ABC_TRANSPORTER_2"/>
    <property type="match status" value="2"/>
</dbReference>
<dbReference type="Pfam" id="PF01061">
    <property type="entry name" value="ABC2_membrane"/>
    <property type="match status" value="2"/>
</dbReference>
<evidence type="ECO:0000256" key="2">
    <source>
        <dbReference type="ARBA" id="ARBA00022448"/>
    </source>
</evidence>
<evidence type="ECO:0000313" key="10">
    <source>
        <dbReference type="Proteomes" id="UP001165121"/>
    </source>
</evidence>
<feature type="transmembrane region" description="Helical" evidence="7">
    <location>
        <begin position="2249"/>
        <end position="2281"/>
    </location>
</feature>
<feature type="compositionally biased region" description="Polar residues" evidence="6">
    <location>
        <begin position="979"/>
        <end position="993"/>
    </location>
</feature>
<feature type="region of interest" description="Disordered" evidence="6">
    <location>
        <begin position="298"/>
        <end position="319"/>
    </location>
</feature>
<feature type="region of interest" description="Disordered" evidence="6">
    <location>
        <begin position="93"/>
        <end position="120"/>
    </location>
</feature>
<dbReference type="OrthoDB" id="66620at2759"/>
<feature type="compositionally biased region" description="Basic and acidic residues" evidence="6">
    <location>
        <begin position="1522"/>
        <end position="1542"/>
    </location>
</feature>
<feature type="compositionally biased region" description="Low complexity" evidence="6">
    <location>
        <begin position="855"/>
        <end position="865"/>
    </location>
</feature>
<feature type="transmembrane region" description="Helical" evidence="7">
    <location>
        <begin position="2407"/>
        <end position="2428"/>
    </location>
</feature>
<dbReference type="GO" id="GO:0016887">
    <property type="term" value="F:ATP hydrolysis activity"/>
    <property type="evidence" value="ECO:0007669"/>
    <property type="project" value="InterPro"/>
</dbReference>